<dbReference type="NCBIfam" id="NF011080">
    <property type="entry name" value="PRK14508.1-3"/>
    <property type="match status" value="1"/>
</dbReference>
<evidence type="ECO:0000256" key="10">
    <source>
        <dbReference type="RuleBase" id="RU361207"/>
    </source>
</evidence>
<dbReference type="PANTHER" id="PTHR32438:SF5">
    <property type="entry name" value="4-ALPHA-GLUCANOTRANSFERASE DPE1, CHLOROPLASTIC_AMYLOPLASTIC"/>
    <property type="match status" value="1"/>
</dbReference>
<evidence type="ECO:0000256" key="7">
    <source>
        <dbReference type="ARBA" id="ARBA00023277"/>
    </source>
</evidence>
<dbReference type="PANTHER" id="PTHR32438">
    <property type="entry name" value="4-ALPHA-GLUCANOTRANSFERASE DPE1, CHLOROPLASTIC/AMYLOPLASTIC"/>
    <property type="match status" value="1"/>
</dbReference>
<dbReference type="eggNOG" id="COG1640">
    <property type="taxonomic scope" value="Bacteria"/>
</dbReference>
<dbReference type="GO" id="GO:0004134">
    <property type="term" value="F:4-alpha-glucanotransferase activity"/>
    <property type="evidence" value="ECO:0007669"/>
    <property type="project" value="UniProtKB-EC"/>
</dbReference>
<accession>A0A073IUG0</accession>
<dbReference type="Pfam" id="PF02446">
    <property type="entry name" value="Glyco_hydro_77"/>
    <property type="match status" value="1"/>
</dbReference>
<dbReference type="AlphaFoldDB" id="A0A073IUG0"/>
<dbReference type="STRING" id="2754.EH55_03940"/>
<evidence type="ECO:0000256" key="9">
    <source>
        <dbReference type="ARBA" id="ARBA00031501"/>
    </source>
</evidence>
<reference evidence="11 12" key="1">
    <citation type="submission" date="2014-04" db="EMBL/GenBank/DDBJ databases">
        <title>Draft Genome Sequence of Synergistes jonesii.</title>
        <authorList>
            <person name="Coil D.A."/>
            <person name="Eisen J.A."/>
            <person name="Holland-Moritz H.E."/>
        </authorList>
    </citation>
    <scope>NUCLEOTIDE SEQUENCE [LARGE SCALE GENOMIC DNA]</scope>
    <source>
        <strain evidence="11 12">78-1</strain>
    </source>
</reference>
<evidence type="ECO:0000256" key="1">
    <source>
        <dbReference type="ARBA" id="ARBA00000439"/>
    </source>
</evidence>
<evidence type="ECO:0000256" key="8">
    <source>
        <dbReference type="ARBA" id="ARBA00031423"/>
    </source>
</evidence>
<evidence type="ECO:0000256" key="3">
    <source>
        <dbReference type="ARBA" id="ARBA00012560"/>
    </source>
</evidence>
<evidence type="ECO:0000256" key="2">
    <source>
        <dbReference type="ARBA" id="ARBA00005684"/>
    </source>
</evidence>
<protein>
    <recommendedName>
        <fullName evidence="4 10">4-alpha-glucanotransferase</fullName>
        <ecNumber evidence="3 10">2.4.1.25</ecNumber>
    </recommendedName>
    <alternativeName>
        <fullName evidence="8 10">Amylomaltase</fullName>
    </alternativeName>
    <alternativeName>
        <fullName evidence="9 10">Disproportionating enzyme</fullName>
    </alternativeName>
</protein>
<organism evidence="11 12">
    <name type="scientific">Synergistes jonesii</name>
    <dbReference type="NCBI Taxonomy" id="2754"/>
    <lineage>
        <taxon>Bacteria</taxon>
        <taxon>Thermotogati</taxon>
        <taxon>Synergistota</taxon>
        <taxon>Synergistia</taxon>
        <taxon>Synergistales</taxon>
        <taxon>Synergistaceae</taxon>
        <taxon>Synergistes</taxon>
    </lineage>
</organism>
<name>A0A073IUG0_9BACT</name>
<evidence type="ECO:0000256" key="6">
    <source>
        <dbReference type="ARBA" id="ARBA00022679"/>
    </source>
</evidence>
<dbReference type="EMBL" id="JMKI01000003">
    <property type="protein sequence ID" value="KEJ93429.1"/>
    <property type="molecule type" value="Genomic_DNA"/>
</dbReference>
<gene>
    <name evidence="11" type="ORF">EH55_03940</name>
</gene>
<dbReference type="GO" id="GO:0005975">
    <property type="term" value="P:carbohydrate metabolic process"/>
    <property type="evidence" value="ECO:0007669"/>
    <property type="project" value="InterPro"/>
</dbReference>
<dbReference type="Proteomes" id="UP000027665">
    <property type="component" value="Unassembled WGS sequence"/>
</dbReference>
<dbReference type="NCBIfam" id="TIGR00217">
    <property type="entry name" value="malQ"/>
    <property type="match status" value="1"/>
</dbReference>
<dbReference type="Gene3D" id="3.20.20.80">
    <property type="entry name" value="Glycosidases"/>
    <property type="match status" value="1"/>
</dbReference>
<evidence type="ECO:0000313" key="11">
    <source>
        <dbReference type="EMBL" id="KEJ93429.1"/>
    </source>
</evidence>
<comment type="caution">
    <text evidence="11">The sequence shown here is derived from an EMBL/GenBank/DDBJ whole genome shotgun (WGS) entry which is preliminary data.</text>
</comment>
<evidence type="ECO:0000256" key="4">
    <source>
        <dbReference type="ARBA" id="ARBA00020295"/>
    </source>
</evidence>
<keyword evidence="12" id="KW-1185">Reference proteome</keyword>
<evidence type="ECO:0000313" key="12">
    <source>
        <dbReference type="Proteomes" id="UP000027665"/>
    </source>
</evidence>
<dbReference type="InterPro" id="IPR003385">
    <property type="entry name" value="Glyco_hydro_77"/>
</dbReference>
<comment type="catalytic activity">
    <reaction evidence="1 10">
        <text>Transfers a segment of a (1-&gt;4)-alpha-D-glucan to a new position in an acceptor, which may be glucose or a (1-&gt;4)-alpha-D-glucan.</text>
        <dbReference type="EC" id="2.4.1.25"/>
    </reaction>
</comment>
<proteinExistence type="inferred from homology"/>
<sequence length="505" mass="56829">MRRSGVLMHISSLPGRFGCGDLGEGARAFARFLSGAGFSLWQTLPLSPTDPALGDSPYSSPSAFAGNYLFVSPELLREEGLISREEEERFKTASERRADFGRASSCRKELLRAAWENFREARGRFAEMRADFERFLSEEDFWLADYALFRVLKEENCGRCWARWPRGFAFRDEAALAEFARRRGGEILFVKFAQFLFYRQLSALSDCCARLGVTLFGDMPIYVAWDSADVWANRELFDLNEDGTLRGKAGVPPDYFSKTGQLWGNPLYNWDAMKRDGFRWWRARMSHTLKHCGAVRIDHFRGLCAYWEVPADGETAAQGSWRPALGREMLSALRADVGAAELPLVAEDLGVITDDVRALMEDFALPGMKVLMFAFGGGADNPYLPHNLPRRSVVYTGTHDNDTVRGWWKEGASEAEKKNFTAYTGAEITEENAARAMARMALSSTADTAVIPMQDILGLGSECRMNTPSLKNGSWRWRLLPGELDEAAEIGRLYREMNAIYGRCE</sequence>
<dbReference type="EC" id="2.4.1.25" evidence="3 10"/>
<comment type="similarity">
    <text evidence="2 10">Belongs to the disproportionating enzyme family.</text>
</comment>
<evidence type="ECO:0000256" key="5">
    <source>
        <dbReference type="ARBA" id="ARBA00022676"/>
    </source>
</evidence>
<keyword evidence="7 10" id="KW-0119">Carbohydrate metabolism</keyword>
<dbReference type="InterPro" id="IPR017853">
    <property type="entry name" value="GH"/>
</dbReference>
<keyword evidence="5 10" id="KW-0328">Glycosyltransferase</keyword>
<keyword evidence="6 10" id="KW-0808">Transferase</keyword>
<dbReference type="SUPFAM" id="SSF51445">
    <property type="entry name" value="(Trans)glycosidases"/>
    <property type="match status" value="1"/>
</dbReference>